<comment type="caution">
    <text evidence="1">The sequence shown here is derived from an EMBL/GenBank/DDBJ whole genome shotgun (WGS) entry which is preliminary data.</text>
</comment>
<evidence type="ECO:0000313" key="2">
    <source>
        <dbReference type="Proteomes" id="UP000256748"/>
    </source>
</evidence>
<gene>
    <name evidence="1" type="ORF">B5K10_14780</name>
</gene>
<organism evidence="1 2">
    <name type="scientific">Rhizobium leguminosarum bv. trifolii</name>
    <dbReference type="NCBI Taxonomy" id="386"/>
    <lineage>
        <taxon>Bacteria</taxon>
        <taxon>Pseudomonadati</taxon>
        <taxon>Pseudomonadota</taxon>
        <taxon>Alphaproteobacteria</taxon>
        <taxon>Hyphomicrobiales</taxon>
        <taxon>Rhizobiaceae</taxon>
        <taxon>Rhizobium/Agrobacterium group</taxon>
        <taxon>Rhizobium</taxon>
    </lineage>
</organism>
<accession>A0A3E1BGR2</accession>
<protein>
    <submittedName>
        <fullName evidence="1">Uncharacterized protein</fullName>
    </submittedName>
</protein>
<reference evidence="1 2" key="1">
    <citation type="submission" date="2017-03" db="EMBL/GenBank/DDBJ databases">
        <title>Genome analysis of Rhizobial strains effectives or ineffectives for nitrogen fixation isolated from bean seeds.</title>
        <authorList>
            <person name="Peralta H."/>
            <person name="Aguilar-Vera A."/>
            <person name="Mora Y."/>
            <person name="Vargas-Lagunas C."/>
            <person name="Girard L."/>
            <person name="Mora J."/>
        </authorList>
    </citation>
    <scope>NUCLEOTIDE SEQUENCE [LARGE SCALE GENOMIC DNA]</scope>
    <source>
        <strain evidence="1 2">CCGM5</strain>
    </source>
</reference>
<proteinExistence type="predicted"/>
<name>A0A3E1BGR2_RHILT</name>
<dbReference type="EMBL" id="NAOO01000018">
    <property type="protein sequence ID" value="RFB92094.1"/>
    <property type="molecule type" value="Genomic_DNA"/>
</dbReference>
<evidence type="ECO:0000313" key="1">
    <source>
        <dbReference type="EMBL" id="RFB92094.1"/>
    </source>
</evidence>
<dbReference type="AlphaFoldDB" id="A0A3E1BGR2"/>
<sequence length="253" mass="28500">MFETIVLTAKQDLEDSLKTLYPTFFEYPFPSSLDASPLRDAEKILTVLKSAPLREIDAAALGPYAASAITTVGSVDDFRHFLPRILHCAVLGASAYGFEPPIIASKLLLCDWQQWPIAERTAIANFFYSAWAYKRLQDPDVDASAWNWIVAMAMLDLQFQACLDLWLKQPTPNAFLQLAGADLKSLYRGTGFWQDIASADRHLVLEWIKSDIVENAFIGLIDAMPPQRHWIVDALLDEIGELRRLPSRVETLE</sequence>
<dbReference type="Proteomes" id="UP000256748">
    <property type="component" value="Unassembled WGS sequence"/>
</dbReference>
<dbReference type="RefSeq" id="WP_116273833.1">
    <property type="nucleotide sequence ID" value="NZ_KZ859521.1"/>
</dbReference>